<dbReference type="OrthoDB" id="9023142at2"/>
<evidence type="ECO:0000256" key="1">
    <source>
        <dbReference type="ARBA" id="ARBA00023015"/>
    </source>
</evidence>
<name>A0A2U3MZ05_9GAMM</name>
<dbReference type="PANTHER" id="PTHR47893">
    <property type="entry name" value="REGULATORY PROTEIN PCHR"/>
    <property type="match status" value="1"/>
</dbReference>
<dbReference type="AlphaFoldDB" id="A0A2U3MZ05"/>
<feature type="domain" description="HTH araC/xylS-type" evidence="3">
    <location>
        <begin position="225"/>
        <end position="325"/>
    </location>
</feature>
<dbReference type="InterPro" id="IPR009057">
    <property type="entry name" value="Homeodomain-like_sf"/>
</dbReference>
<dbReference type="PROSITE" id="PS01124">
    <property type="entry name" value="HTH_ARAC_FAMILY_2"/>
    <property type="match status" value="1"/>
</dbReference>
<dbReference type="SUPFAM" id="SSF46689">
    <property type="entry name" value="Homeodomain-like"/>
    <property type="match status" value="2"/>
</dbReference>
<dbReference type="Pfam" id="PF12833">
    <property type="entry name" value="HTH_18"/>
    <property type="match status" value="1"/>
</dbReference>
<keyword evidence="5" id="KW-1185">Reference proteome</keyword>
<dbReference type="InterPro" id="IPR018060">
    <property type="entry name" value="HTH_AraC"/>
</dbReference>
<dbReference type="RefSeq" id="WP_121974125.1">
    <property type="nucleotide sequence ID" value="NZ_OOGT01000073.1"/>
</dbReference>
<evidence type="ECO:0000256" key="2">
    <source>
        <dbReference type="ARBA" id="ARBA00023163"/>
    </source>
</evidence>
<accession>A0A2U3MZ05</accession>
<evidence type="ECO:0000313" key="5">
    <source>
        <dbReference type="Proteomes" id="UP000245974"/>
    </source>
</evidence>
<dbReference type="Proteomes" id="UP000245974">
    <property type="component" value="Unassembled WGS sequence"/>
</dbReference>
<dbReference type="GO" id="GO:0043565">
    <property type="term" value="F:sequence-specific DNA binding"/>
    <property type="evidence" value="ECO:0007669"/>
    <property type="project" value="InterPro"/>
</dbReference>
<dbReference type="Gene3D" id="1.10.10.60">
    <property type="entry name" value="Homeodomain-like"/>
    <property type="match status" value="2"/>
</dbReference>
<organism evidence="4 5">
    <name type="scientific">Acinetobacter stercoris</name>
    <dbReference type="NCBI Taxonomy" id="2126983"/>
    <lineage>
        <taxon>Bacteria</taxon>
        <taxon>Pseudomonadati</taxon>
        <taxon>Pseudomonadota</taxon>
        <taxon>Gammaproteobacteria</taxon>
        <taxon>Moraxellales</taxon>
        <taxon>Moraxellaceae</taxon>
        <taxon>Acinetobacter</taxon>
    </lineage>
</organism>
<dbReference type="GO" id="GO:0003700">
    <property type="term" value="F:DNA-binding transcription factor activity"/>
    <property type="evidence" value="ECO:0007669"/>
    <property type="project" value="InterPro"/>
</dbReference>
<dbReference type="InterPro" id="IPR053142">
    <property type="entry name" value="PchR_regulatory_protein"/>
</dbReference>
<dbReference type="PANTHER" id="PTHR47893:SF1">
    <property type="entry name" value="REGULATORY PROTEIN PCHR"/>
    <property type="match status" value="1"/>
</dbReference>
<protein>
    <submittedName>
        <fullName evidence="4">Exoenzyme S synthesis regulatory protein ExsA</fullName>
    </submittedName>
</protein>
<dbReference type="SMART" id="SM00342">
    <property type="entry name" value="HTH_ARAC"/>
    <property type="match status" value="1"/>
</dbReference>
<dbReference type="EMBL" id="OOGT01000073">
    <property type="protein sequence ID" value="SPL70666.1"/>
    <property type="molecule type" value="Genomic_DNA"/>
</dbReference>
<dbReference type="Pfam" id="PF14525">
    <property type="entry name" value="AraC_binding_2"/>
    <property type="match status" value="1"/>
</dbReference>
<evidence type="ECO:0000259" key="3">
    <source>
        <dbReference type="PROSITE" id="PS01124"/>
    </source>
</evidence>
<dbReference type="InterPro" id="IPR035418">
    <property type="entry name" value="AraC-bd_2"/>
</dbReference>
<gene>
    <name evidence="4" type="primary">exsA</name>
    <name evidence="4" type="ORF">KPC_1844</name>
</gene>
<proteinExistence type="predicted"/>
<evidence type="ECO:0000313" key="4">
    <source>
        <dbReference type="EMBL" id="SPL70666.1"/>
    </source>
</evidence>
<sequence>MNHHEKMDYLHYLNKSTLLDSDDYQLIKENISRYLCPHEFSVETYQPVQTILNGFEFGHSALLDLRYCAPVSIRIDSMEYYLFRMTLAGQCQVETADKCIIQVAGKMSISSPLTRSKVSTDGKCRNIILKICRQDLEKQLQQLLGYPLQDALIFDDGTGCAGEVVETFIQTINYLCQAYYTLQNWHYLIDSFSEYLNKLILLNIPHNYSDQLKFAHQQLLPSAIKKAKIYIDTHLDSQLSLDEISQHVGISIRSLQKGFSDYLKQSPGQYIRDKRLEMIHFSLKHSHGESCVTDIAMRYGINSLGHFSAQYKKRYGCMPSETLKTNSFA</sequence>
<dbReference type="InParanoid" id="A0A2U3MZ05"/>
<reference evidence="5" key="1">
    <citation type="submission" date="2018-03" db="EMBL/GenBank/DDBJ databases">
        <authorList>
            <person name="Blom J."/>
        </authorList>
    </citation>
    <scope>NUCLEOTIDE SEQUENCE [LARGE SCALE GENOMIC DNA]</scope>
    <source>
        <strain evidence="5">KPC-SM-21</strain>
    </source>
</reference>
<keyword evidence="2" id="KW-0804">Transcription</keyword>
<keyword evidence="1" id="KW-0805">Transcription regulation</keyword>